<protein>
    <submittedName>
        <fullName evidence="1">Uncharacterized protein</fullName>
    </submittedName>
</protein>
<name>G0PE07_CAEBE</name>
<dbReference type="GO" id="GO:0008375">
    <property type="term" value="F:acetylglucosaminyltransferase activity"/>
    <property type="evidence" value="ECO:0007669"/>
    <property type="project" value="TreeGrafter"/>
</dbReference>
<accession>G0PE07</accession>
<organism evidence="2">
    <name type="scientific">Caenorhabditis brenneri</name>
    <name type="common">Nematode worm</name>
    <dbReference type="NCBI Taxonomy" id="135651"/>
    <lineage>
        <taxon>Eukaryota</taxon>
        <taxon>Metazoa</taxon>
        <taxon>Ecdysozoa</taxon>
        <taxon>Nematoda</taxon>
        <taxon>Chromadorea</taxon>
        <taxon>Rhabditida</taxon>
        <taxon>Rhabditina</taxon>
        <taxon>Rhabditomorpha</taxon>
        <taxon>Rhabditoidea</taxon>
        <taxon>Rhabditidae</taxon>
        <taxon>Peloderinae</taxon>
        <taxon>Caenorhabditis</taxon>
    </lineage>
</organism>
<dbReference type="STRING" id="135651.G0PE07"/>
<dbReference type="AlphaFoldDB" id="G0PE07"/>
<proteinExistence type="predicted"/>
<evidence type="ECO:0000313" key="2">
    <source>
        <dbReference type="Proteomes" id="UP000008068"/>
    </source>
</evidence>
<reference evidence="2" key="1">
    <citation type="submission" date="2011-07" db="EMBL/GenBank/DDBJ databases">
        <authorList>
            <consortium name="Caenorhabditis brenneri Sequencing and Analysis Consortium"/>
            <person name="Wilson R.K."/>
        </authorList>
    </citation>
    <scope>NUCLEOTIDE SEQUENCE [LARGE SCALE GENOMIC DNA]</scope>
    <source>
        <strain evidence="2">PB2801</strain>
    </source>
</reference>
<dbReference type="OrthoDB" id="2019572at2759"/>
<dbReference type="eggNOG" id="KOG0799">
    <property type="taxonomic scope" value="Eukaryota"/>
</dbReference>
<dbReference type="HOGENOM" id="CLU_2575975_0_0_1"/>
<sequence length="81" mass="9592">MVLVVVDNASYYYRYSCVFGVYDLPNLVRRHELVAHKLYFSYQPAAFLCLVENTRRKSMRVPQLDFSAESYKYENVKNSPK</sequence>
<dbReference type="PANTHER" id="PTHR19297:SF185">
    <property type="entry name" value="BETA-1,3-GALACTOSYL-O-GLYCOSYL-GLYCOPROTEIN BETA-1,6-N-ACETYLGLUCOSAMINYLTRANSFERASE 3"/>
    <property type="match status" value="1"/>
</dbReference>
<evidence type="ECO:0000313" key="1">
    <source>
        <dbReference type="EMBL" id="EGT52612.1"/>
    </source>
</evidence>
<dbReference type="PANTHER" id="PTHR19297">
    <property type="entry name" value="GLYCOSYLTRANSFERASE 14 FAMILY MEMBER"/>
    <property type="match status" value="1"/>
</dbReference>
<dbReference type="EMBL" id="GL380299">
    <property type="protein sequence ID" value="EGT52612.1"/>
    <property type="molecule type" value="Genomic_DNA"/>
</dbReference>
<dbReference type="Proteomes" id="UP000008068">
    <property type="component" value="Unassembled WGS sequence"/>
</dbReference>
<dbReference type="InParanoid" id="G0PE07"/>
<gene>
    <name evidence="1" type="ORF">CAEBREN_15974</name>
</gene>
<keyword evidence="2" id="KW-1185">Reference proteome</keyword>